<accession>A0A6M3JMN0</accession>
<reference evidence="1" key="1">
    <citation type="submission" date="2020-03" db="EMBL/GenBank/DDBJ databases">
        <title>The deep terrestrial virosphere.</title>
        <authorList>
            <person name="Holmfeldt K."/>
            <person name="Nilsson E."/>
            <person name="Simone D."/>
            <person name="Lopez-Fernandez M."/>
            <person name="Wu X."/>
            <person name="de Brujin I."/>
            <person name="Lundin D."/>
            <person name="Andersson A."/>
            <person name="Bertilsson S."/>
            <person name="Dopson M."/>
        </authorList>
    </citation>
    <scope>NUCLEOTIDE SEQUENCE</scope>
    <source>
        <strain evidence="1">MM415A03982</strain>
    </source>
</reference>
<sequence length="66" mass="7439">MLITEKFLICDGCSETYGADARESTGAQHRKSAHEYDGWVYIQGKDYCGECKPNKTLHLTAKQRGK</sequence>
<name>A0A6M3JMN0_9ZZZZ</name>
<dbReference type="EMBL" id="MT141765">
    <property type="protein sequence ID" value="QJA70117.1"/>
    <property type="molecule type" value="Genomic_DNA"/>
</dbReference>
<proteinExistence type="predicted"/>
<dbReference type="AlphaFoldDB" id="A0A6M3JMN0"/>
<organism evidence="1">
    <name type="scientific">viral metagenome</name>
    <dbReference type="NCBI Taxonomy" id="1070528"/>
    <lineage>
        <taxon>unclassified sequences</taxon>
        <taxon>metagenomes</taxon>
        <taxon>organismal metagenomes</taxon>
    </lineage>
</organism>
<evidence type="ECO:0000313" key="1">
    <source>
        <dbReference type="EMBL" id="QJA70117.1"/>
    </source>
</evidence>
<protein>
    <submittedName>
        <fullName evidence="1">Uncharacterized protein</fullName>
    </submittedName>
</protein>
<gene>
    <name evidence="1" type="ORF">MM415A03982_0007</name>
</gene>